<keyword evidence="3 4" id="KW-0326">Glycosidase</keyword>
<dbReference type="GO" id="GO:0016798">
    <property type="term" value="F:hydrolase activity, acting on glycosyl bonds"/>
    <property type="evidence" value="ECO:0007669"/>
    <property type="project" value="UniProtKB-KW"/>
</dbReference>
<evidence type="ECO:0000313" key="7">
    <source>
        <dbReference type="EMBL" id="HIZ62769.1"/>
    </source>
</evidence>
<protein>
    <submittedName>
        <fullName evidence="7">GH32 C-terminal domain-containing protein</fullName>
    </submittedName>
</protein>
<reference evidence="7" key="2">
    <citation type="submission" date="2021-04" db="EMBL/GenBank/DDBJ databases">
        <authorList>
            <person name="Gilroy R."/>
        </authorList>
    </citation>
    <scope>NUCLEOTIDE SEQUENCE</scope>
    <source>
        <strain evidence="7">CHK188-11489</strain>
    </source>
</reference>
<dbReference type="SUPFAM" id="SSF49899">
    <property type="entry name" value="Concanavalin A-like lectins/glucanases"/>
    <property type="match status" value="1"/>
</dbReference>
<organism evidence="7 8">
    <name type="scientific">Candidatus Gemmiger avistercoris</name>
    <dbReference type="NCBI Taxonomy" id="2838606"/>
    <lineage>
        <taxon>Bacteria</taxon>
        <taxon>Bacillati</taxon>
        <taxon>Bacillota</taxon>
        <taxon>Clostridia</taxon>
        <taxon>Eubacteriales</taxon>
        <taxon>Gemmiger</taxon>
    </lineage>
</organism>
<dbReference type="PANTHER" id="PTHR43101">
    <property type="entry name" value="BETA-FRUCTOSIDASE"/>
    <property type="match status" value="1"/>
</dbReference>
<proteinExistence type="inferred from homology"/>
<keyword evidence="2 4" id="KW-0378">Hydrolase</keyword>
<dbReference type="Gene3D" id="2.60.120.560">
    <property type="entry name" value="Exo-inulinase, domain 1"/>
    <property type="match status" value="1"/>
</dbReference>
<dbReference type="SUPFAM" id="SSF75005">
    <property type="entry name" value="Arabinanase/levansucrase/invertase"/>
    <property type="match status" value="1"/>
</dbReference>
<dbReference type="Pfam" id="PF00251">
    <property type="entry name" value="Glyco_hydro_32N"/>
    <property type="match status" value="1"/>
</dbReference>
<feature type="domain" description="Glycosyl hydrolase family 32 N-terminal" evidence="5">
    <location>
        <begin position="3"/>
        <end position="52"/>
    </location>
</feature>
<evidence type="ECO:0000259" key="6">
    <source>
        <dbReference type="Pfam" id="PF08244"/>
    </source>
</evidence>
<dbReference type="InterPro" id="IPR023296">
    <property type="entry name" value="Glyco_hydro_beta-prop_sf"/>
</dbReference>
<evidence type="ECO:0000256" key="4">
    <source>
        <dbReference type="RuleBase" id="RU362110"/>
    </source>
</evidence>
<dbReference type="Gene3D" id="2.115.10.20">
    <property type="entry name" value="Glycosyl hydrolase domain, family 43"/>
    <property type="match status" value="1"/>
</dbReference>
<dbReference type="EMBL" id="DXBF01000065">
    <property type="protein sequence ID" value="HIZ62769.1"/>
    <property type="molecule type" value="Genomic_DNA"/>
</dbReference>
<evidence type="ECO:0000256" key="1">
    <source>
        <dbReference type="ARBA" id="ARBA00009902"/>
    </source>
</evidence>
<name>A0A9D2JR10_9FIRM</name>
<dbReference type="InterPro" id="IPR013148">
    <property type="entry name" value="Glyco_hydro_32_N"/>
</dbReference>
<dbReference type="InterPro" id="IPR051214">
    <property type="entry name" value="GH32_Enzymes"/>
</dbReference>
<comment type="caution">
    <text evidence="7">The sequence shown here is derived from an EMBL/GenBank/DDBJ whole genome shotgun (WGS) entry which is preliminary data.</text>
</comment>
<evidence type="ECO:0000259" key="5">
    <source>
        <dbReference type="Pfam" id="PF00251"/>
    </source>
</evidence>
<dbReference type="AlphaFoldDB" id="A0A9D2JR10"/>
<sequence length="193" mass="21685">LKADDGRVLLFAWMGMSETAYGRNPSAARGWDQALAMPRELCWRDGRLWQKPLAELEALRGPRTRQDGRAPARFHSRRCELRVRPEPGQDVTIRLYEDAALRFSADEKLLTLEMGPVCGAGRDLRRMKLERLEELDLYLDSSTLEVFVNGGCATMTSRIFGADDTLALDAFAGVAEYCPMRAFEIADARENGV</sequence>
<gene>
    <name evidence="7" type="ORF">H9724_08400</name>
</gene>
<dbReference type="InterPro" id="IPR013320">
    <property type="entry name" value="ConA-like_dom_sf"/>
</dbReference>
<comment type="similarity">
    <text evidence="1 4">Belongs to the glycosyl hydrolase 32 family.</text>
</comment>
<accession>A0A9D2JR10</accession>
<dbReference type="PANTHER" id="PTHR43101:SF1">
    <property type="entry name" value="BETA-FRUCTOSIDASE"/>
    <property type="match status" value="1"/>
</dbReference>
<feature type="domain" description="Glycosyl hydrolase family 32 C-terminal" evidence="6">
    <location>
        <begin position="134"/>
        <end position="172"/>
    </location>
</feature>
<evidence type="ECO:0000313" key="8">
    <source>
        <dbReference type="Proteomes" id="UP000824105"/>
    </source>
</evidence>
<evidence type="ECO:0000256" key="2">
    <source>
        <dbReference type="ARBA" id="ARBA00022801"/>
    </source>
</evidence>
<dbReference type="Pfam" id="PF08244">
    <property type="entry name" value="Glyco_hydro_32C"/>
    <property type="match status" value="1"/>
</dbReference>
<reference evidence="7" key="1">
    <citation type="journal article" date="2021" name="PeerJ">
        <title>Extensive microbial diversity within the chicken gut microbiome revealed by metagenomics and culture.</title>
        <authorList>
            <person name="Gilroy R."/>
            <person name="Ravi A."/>
            <person name="Getino M."/>
            <person name="Pursley I."/>
            <person name="Horton D.L."/>
            <person name="Alikhan N.F."/>
            <person name="Baker D."/>
            <person name="Gharbi K."/>
            <person name="Hall N."/>
            <person name="Watson M."/>
            <person name="Adriaenssens E.M."/>
            <person name="Foster-Nyarko E."/>
            <person name="Jarju S."/>
            <person name="Secka A."/>
            <person name="Antonio M."/>
            <person name="Oren A."/>
            <person name="Chaudhuri R.R."/>
            <person name="La Ragione R."/>
            <person name="Hildebrand F."/>
            <person name="Pallen M.J."/>
        </authorList>
    </citation>
    <scope>NUCLEOTIDE SEQUENCE</scope>
    <source>
        <strain evidence="7">CHK188-11489</strain>
    </source>
</reference>
<dbReference type="Proteomes" id="UP000824105">
    <property type="component" value="Unassembled WGS sequence"/>
</dbReference>
<evidence type="ECO:0000256" key="3">
    <source>
        <dbReference type="ARBA" id="ARBA00023295"/>
    </source>
</evidence>
<dbReference type="InterPro" id="IPR013189">
    <property type="entry name" value="Glyco_hydro_32_C"/>
</dbReference>
<feature type="non-terminal residue" evidence="7">
    <location>
        <position position="1"/>
    </location>
</feature>